<organism evidence="14 15">
    <name type="scientific">Brachionus plicatilis</name>
    <name type="common">Marine rotifer</name>
    <name type="synonym">Brachionus muelleri</name>
    <dbReference type="NCBI Taxonomy" id="10195"/>
    <lineage>
        <taxon>Eukaryota</taxon>
        <taxon>Metazoa</taxon>
        <taxon>Spiralia</taxon>
        <taxon>Gnathifera</taxon>
        <taxon>Rotifera</taxon>
        <taxon>Eurotatoria</taxon>
        <taxon>Monogononta</taxon>
        <taxon>Pseudotrocha</taxon>
        <taxon>Ploima</taxon>
        <taxon>Brachionidae</taxon>
        <taxon>Brachionus</taxon>
    </lineage>
</organism>
<feature type="domain" description="Ubiquitin-activating enzyme E1 C-terminal" evidence="13">
    <location>
        <begin position="885"/>
        <end position="1010"/>
    </location>
</feature>
<sequence>MNDKQNGIDESLYSRQLYVLGHEAMQKMQHSDILILGLGGLGVEIAKNTILAGLKSVTLYDNKDVSYDDLSSQFYLKDTDIGKNRATCSQKSLSELNPYVPVFAKSGNLKNEDMTHFQVVVVTDSFNEEQIKIAENCHKNEVKVICAETRGLFGKIFCDFGKSFRIMDINGQSQKTSMISYITNDREGIVTTFEDQRHDLEDGDYVTFKEVKGMTEINDKEFKISVLTPFSFIIGDTSNFGEYKNGGIAIEVKKEKMIDFRSMESCMNEPKFFDQESYWGDADPKKIDNISIHVAFQALDEFRQENSGQLPKPWDLTDSNRFVEIALLINSQRKNPFPKLNESLLKIFSFTCRGNLCPIQSIIGGIAAQEIIKACSGKFYPIHQLFYLDCKEILPENYPKDLNQYKPDSNSRHYSQIIVLGKEIQSKIENFKCFLVGSGALGCEYLKNFAMMGLGSGPDGLITVTDMDTIEKSNLNRQFLFRSWDVQKSKAEVSSSAAKNMNPNLNIRTNLNRVGPETEHIYNEQFFNSLDVVCNALDNVKTRLYIDAKCIEYRKPLIESGTLGTEGNVQVCLPYLTEAYSSSQDPPEKNIPICTLKIFPNAIEHTIQWARDQFEGLFSNPVVSAMNFLQNSEFYLKNLSKLGSQQRLDELQQLEKILISEKCTTFEECIIWARKSFQENFHNAIQQLLFNFPADLNTSNGLPFWSSPKRCPHVLNFDPSDQTHLAYIFSAANLKAFLHGIEQVTDCKEIFDYVKNVQVEPFKPKSGVKIKINENDEDEFTDEDEIEIENLISMLKDQYLKIKNTNLVKIDFEKDDDTNFHMDFITSCSNLRAENYDITPTDKHNTKLIAGKIIPAIATTTSVIVGLDCIELYKLIIGHKNLDSYRNYYLNLALPLFQSSEPMPVIKYKFHNIEWSLWDRIEIKGELTLKEFLDYFEKEYKLVITMIGCDITTIYSKFLSIEKRKNRLNKRITEIWETIKQEKLPEHTKNLTLSIVAYDTNNQDIEVPPIKYIIRD</sequence>
<dbReference type="Proteomes" id="UP000276133">
    <property type="component" value="Unassembled WGS sequence"/>
</dbReference>
<dbReference type="SMART" id="SM00985">
    <property type="entry name" value="UBA_e1_C"/>
    <property type="match status" value="1"/>
</dbReference>
<dbReference type="FunFam" id="3.50.50.80:FF:000001">
    <property type="entry name" value="ubiquitin-like modifier-activating enzyme 1"/>
    <property type="match status" value="1"/>
</dbReference>
<dbReference type="GO" id="GO:0004839">
    <property type="term" value="F:ubiquitin activating enzyme activity"/>
    <property type="evidence" value="ECO:0007669"/>
    <property type="project" value="UniProtKB-EC"/>
</dbReference>
<dbReference type="PRINTS" id="PR01849">
    <property type="entry name" value="UBIQUITINACT"/>
</dbReference>
<dbReference type="Gene3D" id="3.10.290.60">
    <property type="entry name" value="Ubiquitin-activating enzyme E1, UFD domain"/>
    <property type="match status" value="1"/>
</dbReference>
<dbReference type="Pfam" id="PF00899">
    <property type="entry name" value="ThiF"/>
    <property type="match status" value="1"/>
</dbReference>
<dbReference type="InterPro" id="IPR019572">
    <property type="entry name" value="UBA_E1_SCCH"/>
</dbReference>
<dbReference type="InterPro" id="IPR042302">
    <property type="entry name" value="E1_FCCH_sf"/>
</dbReference>
<dbReference type="AlphaFoldDB" id="A0A3M7T323"/>
<dbReference type="PANTHER" id="PTHR10953">
    <property type="entry name" value="UBIQUITIN-ACTIVATING ENZYME E1"/>
    <property type="match status" value="1"/>
</dbReference>
<dbReference type="Gene3D" id="2.40.30.180">
    <property type="entry name" value="Ubiquitin-activating enzyme E1, FCCH domain"/>
    <property type="match status" value="1"/>
</dbReference>
<comment type="catalytic activity">
    <reaction evidence="1">
        <text>ATP + ubiquitin + [E1 ubiquitin-activating enzyme]-L-cysteine = AMP + diphosphate + S-ubiquitinyl-[E1 ubiquitin-activating enzyme]-L-cysteine.</text>
        <dbReference type="EC" id="6.2.1.45"/>
    </reaction>
</comment>
<dbReference type="Pfam" id="PF16191">
    <property type="entry name" value="E1_4HB"/>
    <property type="match status" value="1"/>
</dbReference>
<dbReference type="UniPathway" id="UPA00143"/>
<dbReference type="InterPro" id="IPR032418">
    <property type="entry name" value="E1_FCCH"/>
</dbReference>
<dbReference type="InterPro" id="IPR042449">
    <property type="entry name" value="Ub-E1_IAD_1"/>
</dbReference>
<evidence type="ECO:0000256" key="8">
    <source>
        <dbReference type="ARBA" id="ARBA00022786"/>
    </source>
</evidence>
<evidence type="ECO:0000256" key="1">
    <source>
        <dbReference type="ARBA" id="ARBA00000488"/>
    </source>
</evidence>
<reference evidence="14 15" key="1">
    <citation type="journal article" date="2018" name="Sci. Rep.">
        <title>Genomic signatures of local adaptation to the degree of environmental predictability in rotifers.</title>
        <authorList>
            <person name="Franch-Gras L."/>
            <person name="Hahn C."/>
            <person name="Garcia-Roger E.M."/>
            <person name="Carmona M.J."/>
            <person name="Serra M."/>
            <person name="Gomez A."/>
        </authorList>
    </citation>
    <scope>NUCLEOTIDE SEQUENCE [LARGE SCALE GENOMIC DNA]</scope>
    <source>
        <strain evidence="14">HYR1</strain>
    </source>
</reference>
<protein>
    <recommendedName>
        <fullName evidence="5">E1 ubiquitin-activating enzyme</fullName>
        <ecNumber evidence="5">6.2.1.45</ecNumber>
    </recommendedName>
    <alternativeName>
        <fullName evidence="10">Ubiquitin-activating enzyme E1</fullName>
    </alternativeName>
</protein>
<dbReference type="GO" id="GO:0016925">
    <property type="term" value="P:protein sumoylation"/>
    <property type="evidence" value="ECO:0007669"/>
    <property type="project" value="TreeGrafter"/>
</dbReference>
<dbReference type="GO" id="GO:0005524">
    <property type="term" value="F:ATP binding"/>
    <property type="evidence" value="ECO:0007669"/>
    <property type="project" value="UniProtKB-KW"/>
</dbReference>
<keyword evidence="6 12" id="KW-0436">Ligase</keyword>
<evidence type="ECO:0000256" key="4">
    <source>
        <dbReference type="ARBA" id="ARBA00011245"/>
    </source>
</evidence>
<evidence type="ECO:0000313" key="14">
    <source>
        <dbReference type="EMBL" id="RNA42434.1"/>
    </source>
</evidence>
<dbReference type="Gene3D" id="1.10.10.2660">
    <property type="entry name" value="Ubiquitin-activating enzyme E1, SCCH domain"/>
    <property type="match status" value="1"/>
</dbReference>
<proteinExistence type="inferred from homology"/>
<dbReference type="PROSITE" id="PS00865">
    <property type="entry name" value="UBIQUITIN_ACTIVAT_2"/>
    <property type="match status" value="1"/>
</dbReference>
<keyword evidence="15" id="KW-1185">Reference proteome</keyword>
<evidence type="ECO:0000256" key="10">
    <source>
        <dbReference type="ARBA" id="ARBA00030371"/>
    </source>
</evidence>
<name>A0A3M7T323_BRAPC</name>
<evidence type="ECO:0000259" key="13">
    <source>
        <dbReference type="SMART" id="SM00985"/>
    </source>
</evidence>
<comment type="pathway">
    <text evidence="2">Protein modification; protein ubiquitination.</text>
</comment>
<dbReference type="InterPro" id="IPR000011">
    <property type="entry name" value="UBQ/SUMO-activ_enz_E1-like"/>
</dbReference>
<dbReference type="InterPro" id="IPR000594">
    <property type="entry name" value="ThiF_NAD_FAD-bd"/>
</dbReference>
<evidence type="ECO:0000256" key="6">
    <source>
        <dbReference type="ARBA" id="ARBA00022598"/>
    </source>
</evidence>
<dbReference type="FunFam" id="3.10.290.60:FF:000001">
    <property type="entry name" value="Ubiquitin-activating enzyme E1 2"/>
    <property type="match status" value="1"/>
</dbReference>
<dbReference type="InterPro" id="IPR018074">
    <property type="entry name" value="UBQ-activ_enz_E1_CS"/>
</dbReference>
<dbReference type="EC" id="6.2.1.45" evidence="5"/>
<dbReference type="FunFam" id="3.40.50.720:FF:000015">
    <property type="entry name" value="Ubiquitin-activating enzyme E1 1"/>
    <property type="match status" value="1"/>
</dbReference>
<dbReference type="EMBL" id="REGN01000366">
    <property type="protein sequence ID" value="RNA42434.1"/>
    <property type="molecule type" value="Genomic_DNA"/>
</dbReference>
<dbReference type="InterPro" id="IPR042063">
    <property type="entry name" value="Ubi_acti_E1_SCCH"/>
</dbReference>
<dbReference type="InterPro" id="IPR018965">
    <property type="entry name" value="Ub-activating_enz_E1_C"/>
</dbReference>
<dbReference type="CDD" id="cd01490">
    <property type="entry name" value="Ube1_repeat2"/>
    <property type="match status" value="1"/>
</dbReference>
<dbReference type="GO" id="GO:0031510">
    <property type="term" value="C:SUMO activating enzyme complex"/>
    <property type="evidence" value="ECO:0007669"/>
    <property type="project" value="TreeGrafter"/>
</dbReference>
<comment type="similarity">
    <text evidence="3 12">Belongs to the ubiquitin-activating E1 family.</text>
</comment>
<evidence type="ECO:0000256" key="9">
    <source>
        <dbReference type="ARBA" id="ARBA00022840"/>
    </source>
</evidence>
<keyword evidence="8 12" id="KW-0833">Ubl conjugation pathway</keyword>
<dbReference type="Gene3D" id="3.40.50.12550">
    <property type="entry name" value="Ubiquitin-activating enzyme E1, inactive adenylation domain, subdomain 2"/>
    <property type="match status" value="1"/>
</dbReference>
<dbReference type="OrthoDB" id="10252231at2759"/>
<dbReference type="Gene3D" id="3.50.50.80">
    <property type="entry name" value="Ubiquitin-activating enzyme E1, inactive adenylation domain, subdomain 1"/>
    <property type="match status" value="1"/>
</dbReference>
<evidence type="ECO:0000256" key="3">
    <source>
        <dbReference type="ARBA" id="ARBA00005673"/>
    </source>
</evidence>
<dbReference type="STRING" id="10195.A0A3M7T323"/>
<dbReference type="Gene3D" id="3.40.50.720">
    <property type="entry name" value="NAD(P)-binding Rossmann-like Domain"/>
    <property type="match status" value="1"/>
</dbReference>
<dbReference type="InterPro" id="IPR018075">
    <property type="entry name" value="UBQ-activ_enz_E1"/>
</dbReference>
<keyword evidence="7 12" id="KW-0547">Nucleotide-binding</keyword>
<comment type="subunit">
    <text evidence="4">Monomer.</text>
</comment>
<dbReference type="GO" id="GO:0019948">
    <property type="term" value="F:SUMO activating enzyme activity"/>
    <property type="evidence" value="ECO:0007669"/>
    <property type="project" value="TreeGrafter"/>
</dbReference>
<dbReference type="InterPro" id="IPR038252">
    <property type="entry name" value="UBA_E1_C_sf"/>
</dbReference>
<evidence type="ECO:0000256" key="5">
    <source>
        <dbReference type="ARBA" id="ARBA00012990"/>
    </source>
</evidence>
<dbReference type="InterPro" id="IPR045886">
    <property type="entry name" value="ThiF/MoeB/HesA"/>
</dbReference>
<evidence type="ECO:0000256" key="2">
    <source>
        <dbReference type="ARBA" id="ARBA00004906"/>
    </source>
</evidence>
<dbReference type="InterPro" id="IPR035985">
    <property type="entry name" value="Ubiquitin-activating_enz"/>
</dbReference>
<feature type="active site" description="Glycyl thioester intermediate" evidence="11">
    <location>
        <position position="594"/>
    </location>
</feature>
<comment type="caution">
    <text evidence="14">The sequence shown here is derived from an EMBL/GenBank/DDBJ whole genome shotgun (WGS) entry which is preliminary data.</text>
</comment>
<evidence type="ECO:0000256" key="7">
    <source>
        <dbReference type="ARBA" id="ARBA00022741"/>
    </source>
</evidence>
<dbReference type="Pfam" id="PF09358">
    <property type="entry name" value="E1_UFD"/>
    <property type="match status" value="1"/>
</dbReference>
<dbReference type="FunFam" id="2.40.30.180:FF:000001">
    <property type="entry name" value="ubiquitin-like modifier-activating enzyme 1"/>
    <property type="match status" value="1"/>
</dbReference>
<dbReference type="FunFam" id="1.10.10.2660:FF:000001">
    <property type="entry name" value="Ubiquitin-activating enzyme E1 1"/>
    <property type="match status" value="1"/>
</dbReference>
<dbReference type="Pfam" id="PF10585">
    <property type="entry name" value="UBA_E1_SCCH"/>
    <property type="match status" value="1"/>
</dbReference>
<evidence type="ECO:0000313" key="15">
    <source>
        <dbReference type="Proteomes" id="UP000276133"/>
    </source>
</evidence>
<dbReference type="InterPro" id="IPR032420">
    <property type="entry name" value="E1_4HB"/>
</dbReference>
<dbReference type="GO" id="GO:0005737">
    <property type="term" value="C:cytoplasm"/>
    <property type="evidence" value="ECO:0007669"/>
    <property type="project" value="TreeGrafter"/>
</dbReference>
<accession>A0A3M7T323</accession>
<evidence type="ECO:0000256" key="12">
    <source>
        <dbReference type="RuleBase" id="RU000519"/>
    </source>
</evidence>
<evidence type="ECO:0000256" key="11">
    <source>
        <dbReference type="PROSITE-ProRule" id="PRU10132"/>
    </source>
</evidence>
<dbReference type="PROSITE" id="PS00536">
    <property type="entry name" value="UBIQUITIN_ACTIVAT_1"/>
    <property type="match status" value="1"/>
</dbReference>
<dbReference type="SUPFAM" id="SSF69572">
    <property type="entry name" value="Activating enzymes of the ubiquitin-like proteins"/>
    <property type="match status" value="2"/>
</dbReference>
<dbReference type="InterPro" id="IPR033127">
    <property type="entry name" value="UBQ-activ_enz_E1_Cys_AS"/>
</dbReference>
<dbReference type="NCBIfam" id="TIGR01408">
    <property type="entry name" value="Ube1"/>
    <property type="match status" value="1"/>
</dbReference>
<dbReference type="Pfam" id="PF16190">
    <property type="entry name" value="E1_FCCH"/>
    <property type="match status" value="1"/>
</dbReference>
<gene>
    <name evidence="14" type="ORF">BpHYR1_052307</name>
</gene>
<dbReference type="PANTHER" id="PTHR10953:SF4">
    <property type="entry name" value="UBIQUITIN-ACTIVATING ENZYME E1 C-TERMINAL DOMAIN-CONTAINING PROTEIN"/>
    <property type="match status" value="1"/>
</dbReference>
<keyword evidence="9 12" id="KW-0067">ATP-binding</keyword>